<gene>
    <name evidence="3" type="ORF">CRM22_003976</name>
</gene>
<dbReference type="Proteomes" id="UP000308267">
    <property type="component" value="Unassembled WGS sequence"/>
</dbReference>
<dbReference type="InterPro" id="IPR025887">
    <property type="entry name" value="Glyco_hydro_31_N_dom"/>
</dbReference>
<reference evidence="3 4" key="1">
    <citation type="journal article" date="2019" name="BMC Genomics">
        <title>New insights from Opisthorchis felineus genome: update on genomics of the epidemiologically important liver flukes.</title>
        <authorList>
            <person name="Ershov N.I."/>
            <person name="Mordvinov V.A."/>
            <person name="Prokhortchouk E.B."/>
            <person name="Pakharukova M.Y."/>
            <person name="Gunbin K.V."/>
            <person name="Ustyantsev K."/>
            <person name="Genaev M.A."/>
            <person name="Blinov A.G."/>
            <person name="Mazur A."/>
            <person name="Boulygina E."/>
            <person name="Tsygankova S."/>
            <person name="Khrameeva E."/>
            <person name="Chekanov N."/>
            <person name="Fan G."/>
            <person name="Xiao A."/>
            <person name="Zhang H."/>
            <person name="Xu X."/>
            <person name="Yang H."/>
            <person name="Solovyev V."/>
            <person name="Lee S.M."/>
            <person name="Liu X."/>
            <person name="Afonnikov D.A."/>
            <person name="Skryabin K.G."/>
        </authorList>
    </citation>
    <scope>NUCLEOTIDE SEQUENCE [LARGE SCALE GENOMIC DNA]</scope>
    <source>
        <strain evidence="3">AK-0245</strain>
        <tissue evidence="3">Whole organism</tissue>
    </source>
</reference>
<feature type="domain" description="Glycoside hydrolase family 31 N-terminal" evidence="2">
    <location>
        <begin position="36"/>
        <end position="105"/>
    </location>
</feature>
<dbReference type="OrthoDB" id="3237269at2759"/>
<name>A0A4V3SFM0_OPIFE</name>
<proteinExistence type="predicted"/>
<dbReference type="AlphaFoldDB" id="A0A4V3SFM0"/>
<accession>A0A4V3SFM0</accession>
<dbReference type="Pfam" id="PF13802">
    <property type="entry name" value="Gal_mutarotas_2"/>
    <property type="match status" value="1"/>
</dbReference>
<feature type="region of interest" description="Disordered" evidence="1">
    <location>
        <begin position="1"/>
        <end position="48"/>
    </location>
</feature>
<dbReference type="STRING" id="147828.A0A4V3SFM0"/>
<dbReference type="EMBL" id="SJOL01006265">
    <property type="protein sequence ID" value="TGZ69004.1"/>
    <property type="molecule type" value="Genomic_DNA"/>
</dbReference>
<feature type="compositionally biased region" description="Basic and acidic residues" evidence="1">
    <location>
        <begin position="1"/>
        <end position="10"/>
    </location>
</feature>
<organism evidence="3 4">
    <name type="scientific">Opisthorchis felineus</name>
    <dbReference type="NCBI Taxonomy" id="147828"/>
    <lineage>
        <taxon>Eukaryota</taxon>
        <taxon>Metazoa</taxon>
        <taxon>Spiralia</taxon>
        <taxon>Lophotrochozoa</taxon>
        <taxon>Platyhelminthes</taxon>
        <taxon>Trematoda</taxon>
        <taxon>Digenea</taxon>
        <taxon>Opisthorchiida</taxon>
        <taxon>Opisthorchiata</taxon>
        <taxon>Opisthorchiidae</taxon>
        <taxon>Opisthorchis</taxon>
    </lineage>
</organism>
<evidence type="ECO:0000313" key="4">
    <source>
        <dbReference type="Proteomes" id="UP000308267"/>
    </source>
</evidence>
<evidence type="ECO:0000256" key="1">
    <source>
        <dbReference type="SAM" id="MobiDB-lite"/>
    </source>
</evidence>
<sequence>MDIAEDHDFSEPGTANSSEQTEAHESESQLTMNSPSGDPFPWSEEFKGHRDTHPFGPLFISMDIDFSRTYGIPEHADSFVLKSTEGGDLYRLYNLNVFEYELNNPVARANSLTEG</sequence>
<keyword evidence="4" id="KW-1185">Reference proteome</keyword>
<protein>
    <recommendedName>
        <fullName evidence="2">Glycoside hydrolase family 31 N-terminal domain-containing protein</fullName>
    </recommendedName>
</protein>
<evidence type="ECO:0000313" key="3">
    <source>
        <dbReference type="EMBL" id="TGZ69004.1"/>
    </source>
</evidence>
<dbReference type="Gene3D" id="2.60.40.1760">
    <property type="entry name" value="glycosyl hydrolase (family 31)"/>
    <property type="match status" value="1"/>
</dbReference>
<comment type="caution">
    <text evidence="3">The sequence shown here is derived from an EMBL/GenBank/DDBJ whole genome shotgun (WGS) entry which is preliminary data.</text>
</comment>
<evidence type="ECO:0000259" key="2">
    <source>
        <dbReference type="Pfam" id="PF13802"/>
    </source>
</evidence>